<dbReference type="EMBL" id="BMAT01011202">
    <property type="protein sequence ID" value="GFR68463.1"/>
    <property type="molecule type" value="Genomic_DNA"/>
</dbReference>
<protein>
    <recommendedName>
        <fullName evidence="3">Reverse transcriptase domain-containing protein</fullName>
    </recommendedName>
</protein>
<evidence type="ECO:0000313" key="1">
    <source>
        <dbReference type="EMBL" id="GFR68463.1"/>
    </source>
</evidence>
<evidence type="ECO:0008006" key="3">
    <source>
        <dbReference type="Google" id="ProtNLM"/>
    </source>
</evidence>
<reference evidence="1 2" key="1">
    <citation type="journal article" date="2021" name="Elife">
        <title>Chloroplast acquisition without the gene transfer in kleptoplastic sea slugs, Plakobranchus ocellatus.</title>
        <authorList>
            <person name="Maeda T."/>
            <person name="Takahashi S."/>
            <person name="Yoshida T."/>
            <person name="Shimamura S."/>
            <person name="Takaki Y."/>
            <person name="Nagai Y."/>
            <person name="Toyoda A."/>
            <person name="Suzuki Y."/>
            <person name="Arimoto A."/>
            <person name="Ishii H."/>
            <person name="Satoh N."/>
            <person name="Nishiyama T."/>
            <person name="Hasebe M."/>
            <person name="Maruyama T."/>
            <person name="Minagawa J."/>
            <person name="Obokata J."/>
            <person name="Shigenobu S."/>
        </authorList>
    </citation>
    <scope>NUCLEOTIDE SEQUENCE [LARGE SCALE GENOMIC DNA]</scope>
</reference>
<keyword evidence="2" id="KW-1185">Reference proteome</keyword>
<evidence type="ECO:0000313" key="2">
    <source>
        <dbReference type="Proteomes" id="UP000762676"/>
    </source>
</evidence>
<organism evidence="1 2">
    <name type="scientific">Elysia marginata</name>
    <dbReference type="NCBI Taxonomy" id="1093978"/>
    <lineage>
        <taxon>Eukaryota</taxon>
        <taxon>Metazoa</taxon>
        <taxon>Spiralia</taxon>
        <taxon>Lophotrochozoa</taxon>
        <taxon>Mollusca</taxon>
        <taxon>Gastropoda</taxon>
        <taxon>Heterobranchia</taxon>
        <taxon>Euthyneura</taxon>
        <taxon>Panpulmonata</taxon>
        <taxon>Sacoglossa</taxon>
        <taxon>Placobranchoidea</taxon>
        <taxon>Plakobranchidae</taxon>
        <taxon>Elysia</taxon>
    </lineage>
</organism>
<comment type="caution">
    <text evidence="1">The sequence shown here is derived from an EMBL/GenBank/DDBJ whole genome shotgun (WGS) entry which is preliminary data.</text>
</comment>
<sequence length="123" mass="13894">MNGCTQETPFTTNIGTPQGDSLSQVLFIIYLENGLKDIRSAQNKSQLPAHCMLSEIIYVNDIDFIGTESTCICVGDIEKNLKTHNLKVTVDKTEHTCVRKDTVESKISFKKKLVHFCKEDIER</sequence>
<dbReference type="Proteomes" id="UP000762676">
    <property type="component" value="Unassembled WGS sequence"/>
</dbReference>
<accession>A0AAV4F6Y6</accession>
<name>A0AAV4F6Y6_9GAST</name>
<proteinExistence type="predicted"/>
<gene>
    <name evidence="1" type="ORF">ElyMa_005609600</name>
</gene>
<dbReference type="AlphaFoldDB" id="A0AAV4F6Y6"/>